<accession>A0A401IJE4</accession>
<dbReference type="GO" id="GO:0016740">
    <property type="term" value="F:transferase activity"/>
    <property type="evidence" value="ECO:0007669"/>
    <property type="project" value="UniProtKB-KW"/>
</dbReference>
<protein>
    <submittedName>
        <fullName evidence="1">Ornithine carbamoyltransferase</fullName>
    </submittedName>
</protein>
<reference evidence="2" key="1">
    <citation type="submission" date="2017-05" db="EMBL/GenBank/DDBJ databases">
        <title>Physiological properties and genetic analysis related to exopolysaccharide production of fresh-water unicellular cyanobacterium Aphanothece sacrum, Suizenji Nori, that has been cultured as a food source in Japan.</title>
        <authorList>
            <person name="Kanesaki Y."/>
            <person name="Yoshikawa S."/>
            <person name="Ohki K."/>
        </authorList>
    </citation>
    <scope>NUCLEOTIDE SEQUENCE [LARGE SCALE GENOMIC DNA]</scope>
    <source>
        <strain evidence="2">FPU1</strain>
    </source>
</reference>
<gene>
    <name evidence="1" type="ORF">AsFPU1_2643</name>
</gene>
<evidence type="ECO:0000313" key="1">
    <source>
        <dbReference type="EMBL" id="GBF81231.1"/>
    </source>
</evidence>
<evidence type="ECO:0000313" key="2">
    <source>
        <dbReference type="Proteomes" id="UP000287247"/>
    </source>
</evidence>
<keyword evidence="2" id="KW-1185">Reference proteome</keyword>
<dbReference type="AlphaFoldDB" id="A0A401IJE4"/>
<organism evidence="1 2">
    <name type="scientific">Aphanothece sacrum FPU1</name>
    <dbReference type="NCBI Taxonomy" id="1920663"/>
    <lineage>
        <taxon>Bacteria</taxon>
        <taxon>Bacillati</taxon>
        <taxon>Cyanobacteriota</taxon>
        <taxon>Cyanophyceae</taxon>
        <taxon>Oscillatoriophycideae</taxon>
        <taxon>Chroococcales</taxon>
        <taxon>Aphanothecaceae</taxon>
        <taxon>Aphanothece</taxon>
    </lineage>
</organism>
<name>A0A401IJE4_APHSA</name>
<proteinExistence type="predicted"/>
<dbReference type="EMBL" id="BDQK01000013">
    <property type="protein sequence ID" value="GBF81231.1"/>
    <property type="molecule type" value="Genomic_DNA"/>
</dbReference>
<dbReference type="RefSeq" id="WP_124970997.1">
    <property type="nucleotide sequence ID" value="NZ_BDQK01000013.1"/>
</dbReference>
<sequence>MLLRVKTPREEFDAAEDKGYVYGEIRRTKILPTYIELGEETSYIQSNQDDPNTKYRIFRKCNVYLSETEEQLDRQEYIYKNINVTVIIYC</sequence>
<keyword evidence="1" id="KW-0808">Transferase</keyword>
<comment type="caution">
    <text evidence="1">The sequence shown here is derived from an EMBL/GenBank/DDBJ whole genome shotgun (WGS) entry which is preliminary data.</text>
</comment>
<dbReference type="Proteomes" id="UP000287247">
    <property type="component" value="Unassembled WGS sequence"/>
</dbReference>